<comment type="caution">
    <text evidence="2">The sequence shown here is derived from an EMBL/GenBank/DDBJ whole genome shotgun (WGS) entry which is preliminary data.</text>
</comment>
<dbReference type="Proteomes" id="UP001519667">
    <property type="component" value="Unassembled WGS sequence"/>
</dbReference>
<feature type="domain" description="MalT-like winged helix" evidence="1">
    <location>
        <begin position="90"/>
        <end position="132"/>
    </location>
</feature>
<keyword evidence="3" id="KW-1185">Reference proteome</keyword>
<sequence>MNSATSGAKGWLLEFGRDELRLSVNETREYLERMGRQLDDAALTALHSHTEGWVIGGQQASLRLRHQPHAAEQMDRLGSGQRPFSQYLLANVFGQLSAEMQGVLLALGIASQLSGDLANALTGRRDGQELLE</sequence>
<dbReference type="EMBL" id="JAGTIS010000001">
    <property type="protein sequence ID" value="MBT8764896.1"/>
    <property type="molecule type" value="Genomic_DNA"/>
</dbReference>
<evidence type="ECO:0000259" key="1">
    <source>
        <dbReference type="Pfam" id="PF25873"/>
    </source>
</evidence>
<reference evidence="2 3" key="1">
    <citation type="submission" date="2021-04" db="EMBL/GenBank/DDBJ databases">
        <title>Pseudomonas boanensis sp. nov., a bacterium isolated from river water used for household purposes in Boane District, Mozambique.</title>
        <authorList>
            <person name="Nicklasson M."/>
            <person name="Martin-Rodriguez A.J."/>
            <person name="Thorell K."/>
            <person name="Neves L."/>
            <person name="Mussagy A."/>
            <person name="Rydberg H.A."/>
            <person name="Hernroth B."/>
            <person name="Svensson-Stadler L."/>
            <person name="Sjoling A."/>
        </authorList>
    </citation>
    <scope>NUCLEOTIDE SEQUENCE [LARGE SCALE GENOMIC DNA]</scope>
    <source>
        <strain evidence="2 3">DB1</strain>
    </source>
</reference>
<dbReference type="InterPro" id="IPR059106">
    <property type="entry name" value="WHD_MalT"/>
</dbReference>
<proteinExistence type="predicted"/>
<organism evidence="2 3">
    <name type="scientific">Metapseudomonas boanensis</name>
    <dbReference type="NCBI Taxonomy" id="2822138"/>
    <lineage>
        <taxon>Bacteria</taxon>
        <taxon>Pseudomonadati</taxon>
        <taxon>Pseudomonadota</taxon>
        <taxon>Gammaproteobacteria</taxon>
        <taxon>Pseudomonadales</taxon>
        <taxon>Pseudomonadaceae</taxon>
        <taxon>Metapseudomonas</taxon>
    </lineage>
</organism>
<evidence type="ECO:0000313" key="2">
    <source>
        <dbReference type="EMBL" id="MBT8764896.1"/>
    </source>
</evidence>
<evidence type="ECO:0000313" key="3">
    <source>
        <dbReference type="Proteomes" id="UP001519667"/>
    </source>
</evidence>
<dbReference type="Pfam" id="PF25873">
    <property type="entry name" value="WHD_MalT"/>
    <property type="match status" value="1"/>
</dbReference>
<accession>A0ABS5XB27</accession>
<gene>
    <name evidence="2" type="ORF">J7302_01880</name>
</gene>
<name>A0ABS5XB27_9GAMM</name>
<dbReference type="RefSeq" id="WP_215369569.1">
    <property type="nucleotide sequence ID" value="NZ_JAGTIS010000001.1"/>
</dbReference>
<protein>
    <recommendedName>
        <fullName evidence="1">MalT-like winged helix domain-containing protein</fullName>
    </recommendedName>
</protein>